<dbReference type="Proteomes" id="UP000693946">
    <property type="component" value="Linkage Group LG3"/>
</dbReference>
<evidence type="ECO:0000256" key="1">
    <source>
        <dbReference type="SAM" id="MobiDB-lite"/>
    </source>
</evidence>
<reference evidence="2 3" key="1">
    <citation type="journal article" date="2021" name="Sci. Rep.">
        <title>Chromosome anchoring in Senegalese sole (Solea senegalensis) reveals sex-associated markers and genome rearrangements in flatfish.</title>
        <authorList>
            <person name="Guerrero-Cozar I."/>
            <person name="Gomez-Garrido J."/>
            <person name="Berbel C."/>
            <person name="Martinez-Blanch J.F."/>
            <person name="Alioto T."/>
            <person name="Claros M.G."/>
            <person name="Gagnaire P.A."/>
            <person name="Manchado M."/>
        </authorList>
    </citation>
    <scope>NUCLEOTIDE SEQUENCE [LARGE SCALE GENOMIC DNA]</scope>
    <source>
        <strain evidence="2">Sse05_10M</strain>
    </source>
</reference>
<organism evidence="2 3">
    <name type="scientific">Solea senegalensis</name>
    <name type="common">Senegalese sole</name>
    <dbReference type="NCBI Taxonomy" id="28829"/>
    <lineage>
        <taxon>Eukaryota</taxon>
        <taxon>Metazoa</taxon>
        <taxon>Chordata</taxon>
        <taxon>Craniata</taxon>
        <taxon>Vertebrata</taxon>
        <taxon>Euteleostomi</taxon>
        <taxon>Actinopterygii</taxon>
        <taxon>Neopterygii</taxon>
        <taxon>Teleostei</taxon>
        <taxon>Neoteleostei</taxon>
        <taxon>Acanthomorphata</taxon>
        <taxon>Carangaria</taxon>
        <taxon>Pleuronectiformes</taxon>
        <taxon>Pleuronectoidei</taxon>
        <taxon>Soleidae</taxon>
        <taxon>Solea</taxon>
    </lineage>
</organism>
<dbReference type="AlphaFoldDB" id="A0AAV6R0E1"/>
<sequence>MQGCHSGGKIKVPTAGETVSSLRRETSTRDMYFPGVQQPTNLLEPDVLVKAESFAGLQIQCRTQQTAEKWSCEREEDQSSLSLVLRLGTISLHQPRDLSCPARNNKQAACGHHAIDRYLGHERCDGGSWNKKHKWRLLAITSPVRLVHS</sequence>
<evidence type="ECO:0000313" key="3">
    <source>
        <dbReference type="Proteomes" id="UP000693946"/>
    </source>
</evidence>
<evidence type="ECO:0000313" key="2">
    <source>
        <dbReference type="EMBL" id="KAG7497914.1"/>
    </source>
</evidence>
<comment type="caution">
    <text evidence="2">The sequence shown here is derived from an EMBL/GenBank/DDBJ whole genome shotgun (WGS) entry which is preliminary data.</text>
</comment>
<dbReference type="EMBL" id="JAGKHQ010000015">
    <property type="protein sequence ID" value="KAG7497914.1"/>
    <property type="molecule type" value="Genomic_DNA"/>
</dbReference>
<accession>A0AAV6R0E1</accession>
<protein>
    <submittedName>
        <fullName evidence="2">Uncharacterized protein</fullName>
    </submittedName>
</protein>
<proteinExistence type="predicted"/>
<gene>
    <name evidence="2" type="ORF">JOB18_045862</name>
</gene>
<feature type="region of interest" description="Disordered" evidence="1">
    <location>
        <begin position="1"/>
        <end position="26"/>
    </location>
</feature>
<keyword evidence="3" id="KW-1185">Reference proteome</keyword>
<name>A0AAV6R0E1_SOLSE</name>